<evidence type="ECO:0000256" key="5">
    <source>
        <dbReference type="ARBA" id="ARBA00023065"/>
    </source>
</evidence>
<sequence>MCCMNLSDHSKSIHENIRQLKESVNKLGEVLLTTEAAIRTKERGWIHASRIKGPVDEPKEWTITSEPGDKKLTLKRGLGDAANPFQYDWCHLRVGGLVVAAVLSVVGIIVLFSECHLCATFVPPLCHLCHLCVTWVTSVPCVPSGGKCKCRSKASAEGRLESLSTEELFLSSAWSRGFERDPAQRPESRLECLANPHVGSRVRTCFCDIEEVTQGLGDNGVMMAPDDHMTLLDPHGSVMTMMDPHDLMTSIDPHDPDGPP</sequence>
<comment type="subcellular location">
    <subcellularLocation>
        <location evidence="1">Membrane</location>
        <topology evidence="1">Single-pass membrane protein</topology>
    </subcellularLocation>
</comment>
<keyword evidence="9" id="KW-1185">Reference proteome</keyword>
<protein>
    <recommendedName>
        <fullName evidence="7">FXYD domain-containing ion transport regulator</fullName>
    </recommendedName>
</protein>
<dbReference type="Gene3D" id="1.20.5.780">
    <property type="entry name" value="Single helix bin"/>
    <property type="match status" value="1"/>
</dbReference>
<dbReference type="EMBL" id="QRBI01000166">
    <property type="protein sequence ID" value="RMB97251.1"/>
    <property type="molecule type" value="Genomic_DNA"/>
</dbReference>
<evidence type="ECO:0000256" key="4">
    <source>
        <dbReference type="ARBA" id="ARBA00022692"/>
    </source>
</evidence>
<organism evidence="8 9">
    <name type="scientific">Hirundo rustica rustica</name>
    <dbReference type="NCBI Taxonomy" id="333673"/>
    <lineage>
        <taxon>Eukaryota</taxon>
        <taxon>Metazoa</taxon>
        <taxon>Chordata</taxon>
        <taxon>Craniata</taxon>
        <taxon>Vertebrata</taxon>
        <taxon>Euteleostomi</taxon>
        <taxon>Archelosauria</taxon>
        <taxon>Archosauria</taxon>
        <taxon>Dinosauria</taxon>
        <taxon>Saurischia</taxon>
        <taxon>Theropoda</taxon>
        <taxon>Coelurosauria</taxon>
        <taxon>Aves</taxon>
        <taxon>Neognathae</taxon>
        <taxon>Neoaves</taxon>
        <taxon>Telluraves</taxon>
        <taxon>Australaves</taxon>
        <taxon>Passeriformes</taxon>
        <taxon>Sylvioidea</taxon>
        <taxon>Hirundinidae</taxon>
        <taxon>Hirundo</taxon>
    </lineage>
</organism>
<dbReference type="PANTHER" id="PTHR14132:SF14">
    <property type="entry name" value="FXYD DOMAIN-CONTAINING ION TRANSPORT REGULATOR 5"/>
    <property type="match status" value="1"/>
</dbReference>
<evidence type="ECO:0000256" key="6">
    <source>
        <dbReference type="ARBA" id="ARBA00023136"/>
    </source>
</evidence>
<evidence type="ECO:0000256" key="2">
    <source>
        <dbReference type="ARBA" id="ARBA00005948"/>
    </source>
</evidence>
<keyword evidence="5 7" id="KW-0406">Ion transport</keyword>
<proteinExistence type="inferred from homology"/>
<dbReference type="AlphaFoldDB" id="A0A3M0J7E0"/>
<dbReference type="Pfam" id="PF02038">
    <property type="entry name" value="ATP1G1_PLM_MAT8"/>
    <property type="match status" value="1"/>
</dbReference>
<comment type="caution">
    <text evidence="8">The sequence shown here is derived from an EMBL/GenBank/DDBJ whole genome shotgun (WGS) entry which is preliminary data.</text>
</comment>
<dbReference type="GO" id="GO:0017080">
    <property type="term" value="F:sodium channel regulator activity"/>
    <property type="evidence" value="ECO:0007669"/>
    <property type="project" value="TreeGrafter"/>
</dbReference>
<evidence type="ECO:0000313" key="9">
    <source>
        <dbReference type="Proteomes" id="UP000269221"/>
    </source>
</evidence>
<evidence type="ECO:0000313" key="8">
    <source>
        <dbReference type="EMBL" id="RMB97251.1"/>
    </source>
</evidence>
<keyword evidence="6 7" id="KW-0472">Membrane</keyword>
<dbReference type="GO" id="GO:0043269">
    <property type="term" value="P:regulation of monoatomic ion transport"/>
    <property type="evidence" value="ECO:0007669"/>
    <property type="project" value="InterPro"/>
</dbReference>
<name>A0A3M0J7E0_HIRRU</name>
<dbReference type="Gene3D" id="2.30.30.850">
    <property type="match status" value="1"/>
</dbReference>
<gene>
    <name evidence="8" type="ORF">DUI87_26280</name>
</gene>
<reference evidence="8 9" key="1">
    <citation type="submission" date="2018-07" db="EMBL/GenBank/DDBJ databases">
        <title>A high quality draft genome assembly of the barn swallow (H. rustica rustica).</title>
        <authorList>
            <person name="Formenti G."/>
            <person name="Chiara M."/>
            <person name="Poveda L."/>
            <person name="Francoijs K.-J."/>
            <person name="Bonisoli-Alquati A."/>
            <person name="Canova L."/>
            <person name="Gianfranceschi L."/>
            <person name="Horner D.S."/>
            <person name="Saino N."/>
        </authorList>
    </citation>
    <scope>NUCLEOTIDE SEQUENCE [LARGE SCALE GENOMIC DNA]</scope>
    <source>
        <strain evidence="8">Chelidonia</strain>
        <tissue evidence="8">Blood</tissue>
    </source>
</reference>
<keyword evidence="4 7" id="KW-0812">Transmembrane</keyword>
<evidence type="ECO:0000256" key="7">
    <source>
        <dbReference type="RuleBase" id="RU364131"/>
    </source>
</evidence>
<dbReference type="Proteomes" id="UP000269221">
    <property type="component" value="Unassembled WGS sequence"/>
</dbReference>
<keyword evidence="3 7" id="KW-0813">Transport</keyword>
<evidence type="ECO:0000256" key="1">
    <source>
        <dbReference type="ARBA" id="ARBA00004167"/>
    </source>
</evidence>
<evidence type="ECO:0000256" key="3">
    <source>
        <dbReference type="ARBA" id="ARBA00022448"/>
    </source>
</evidence>
<comment type="similarity">
    <text evidence="2 7">Belongs to the FXYD family.</text>
</comment>
<dbReference type="GO" id="GO:0016020">
    <property type="term" value="C:membrane"/>
    <property type="evidence" value="ECO:0007669"/>
    <property type="project" value="UniProtKB-SubCell"/>
</dbReference>
<dbReference type="GO" id="GO:0006811">
    <property type="term" value="P:monoatomic ion transport"/>
    <property type="evidence" value="ECO:0007669"/>
    <property type="project" value="UniProtKB-KW"/>
</dbReference>
<dbReference type="InterPro" id="IPR000272">
    <property type="entry name" value="Ion-transport_regulator_FXYD"/>
</dbReference>
<dbReference type="PANTHER" id="PTHR14132">
    <property type="entry name" value="SODIUM/POTASSIUM-TRANSPORTING ATPASE SUBUNIT GAMMA"/>
    <property type="match status" value="1"/>
</dbReference>
<keyword evidence="7" id="KW-1133">Transmembrane helix</keyword>
<dbReference type="STRING" id="333673.A0A3M0J7E0"/>
<feature type="transmembrane region" description="Helical" evidence="7">
    <location>
        <begin position="94"/>
        <end position="113"/>
    </location>
</feature>
<accession>A0A3M0J7E0</accession>